<dbReference type="InterPro" id="IPR042204">
    <property type="entry name" value="2Fe-2S-bd_N"/>
</dbReference>
<dbReference type="Pfam" id="PF08669">
    <property type="entry name" value="GCV_T_C"/>
    <property type="match status" value="1"/>
</dbReference>
<protein>
    <submittedName>
        <fullName evidence="7">FAD-dependent oxidoreductase</fullName>
    </submittedName>
</protein>
<dbReference type="Pfam" id="PF01571">
    <property type="entry name" value="GCV_T"/>
    <property type="match status" value="1"/>
</dbReference>
<dbReference type="SUPFAM" id="SSF103025">
    <property type="entry name" value="Folate-binding domain"/>
    <property type="match status" value="1"/>
</dbReference>
<keyword evidence="2" id="KW-0560">Oxidoreductase</keyword>
<feature type="domain" description="GCVT N-terminal" evidence="3">
    <location>
        <begin position="538"/>
        <end position="805"/>
    </location>
</feature>
<dbReference type="InterPro" id="IPR013977">
    <property type="entry name" value="GcvT_C"/>
</dbReference>
<name>A0A4Q7IYK4_9PSEU</name>
<evidence type="ECO:0000259" key="5">
    <source>
        <dbReference type="Pfam" id="PF08669"/>
    </source>
</evidence>
<dbReference type="SUPFAM" id="SSF101790">
    <property type="entry name" value="Aminomethyltransferase beta-barrel domain"/>
    <property type="match status" value="1"/>
</dbReference>
<dbReference type="InterPro" id="IPR041854">
    <property type="entry name" value="BFD-like_2Fe2S-bd_dom_sf"/>
</dbReference>
<accession>A0A4Q7IYK4</accession>
<dbReference type="InterPro" id="IPR027266">
    <property type="entry name" value="TrmE/GcvT-like"/>
</dbReference>
<dbReference type="OrthoDB" id="5287468at2"/>
<comment type="similarity">
    <text evidence="1">Belongs to the GcvT family.</text>
</comment>
<dbReference type="PRINTS" id="PR00469">
    <property type="entry name" value="PNDRDTASEII"/>
</dbReference>
<dbReference type="Gene3D" id="3.30.1360.120">
    <property type="entry name" value="Probable tRNA modification gtpase trme, domain 1"/>
    <property type="match status" value="1"/>
</dbReference>
<sequence>MRLPDRGRIDRSRPLRFTFDGTEYTGFDGDTLASALLANGVHEVGASVRFGRPRGITSAGAEEAGAFVQVERPYAEPMLPATGVWLRDGLVARGLRGKGVLPDEPDTARYDRRYAHCEVLVVGAGPAGLTAALAASRSGERVILVDEQPEPGGSLLGSRDILDELPATEWARQAAERLRSMPHVTVLTSTTAVGHFDDNYVLAVQAEPDARTRQRAWHIRAGRVVLATGAHELPLVFTGNDRPGIMLAGAARQYLNRYGVLAGQRVVVFTSHDSAYAAAVELAEAGARVTVLDARAEAPPYWAARCAAWHVDILPGHAVHGTAGDPHVSTVDIGPSPEDTWRVDCDLLLTCGGWNPATALFTQARGTLRFDRYLGAFVPGASPRGVTVVGAAAGEFTLSGCLADGARGEPVPLPATADGFVPAPSGERVWAVPAPEQARARQFVDLTRDATVADIERATGAGLRSVEHVKRYTTIGTGPDQGRTSATTTSGIVAGLLGVDIAELGTPSLRPPYRPVLFAALAGRDRGDLLDPARITALHDWHVEAGAVFEDVGQWKRPRYYPRDGESMEQAVLRECAAARTGVAMLDASTLGKIDVHGPDAGEFLDRLYTNMISTLKVGRVRYGVMCKADGMVFDDGTVIRVGEQRFLVTTTTGNAAAVLEWMEEWLQTEWPDLRVHCTSVTEQWATIALVGPGSRALLGELAPSLDVSNEAFGFMTWHDAYVAGVAARVCRISFSGELAYEINVSPWSARTVWDALAGRGVTPYGTETMHVLRAEKGYPIIGQDTDGTVNPHDLGLSWAVSKKKLDFVGKRSLSRVDSERPDRLQFVGLLPEDPAFLLDEGAQLVAGEPPSPMLGHVTSSYRSAALGRTFALALLAGGRERAGQTLYAVSTGGVVPVTVTSSVLFDPEGARRDG</sequence>
<proteinExistence type="inferred from homology"/>
<dbReference type="RefSeq" id="WP_130479057.1">
    <property type="nucleotide sequence ID" value="NZ_SFCC01000019.1"/>
</dbReference>
<feature type="domain" description="FAD/NAD(P)-binding" evidence="4">
    <location>
        <begin position="118"/>
        <end position="364"/>
    </location>
</feature>
<dbReference type="InterPro" id="IPR006222">
    <property type="entry name" value="GCVT_N"/>
</dbReference>
<keyword evidence="8" id="KW-1185">Reference proteome</keyword>
<evidence type="ECO:0000256" key="1">
    <source>
        <dbReference type="ARBA" id="ARBA00008609"/>
    </source>
</evidence>
<dbReference type="Gene3D" id="3.50.50.60">
    <property type="entry name" value="FAD/NAD(P)-binding domain"/>
    <property type="match status" value="2"/>
</dbReference>
<dbReference type="InterPro" id="IPR029043">
    <property type="entry name" value="GcvT/YgfZ_C"/>
</dbReference>
<feature type="domain" description="SoxA A3" evidence="6">
    <location>
        <begin position="440"/>
        <end position="524"/>
    </location>
</feature>
<dbReference type="PANTHER" id="PTHR43757">
    <property type="entry name" value="AMINOMETHYLTRANSFERASE"/>
    <property type="match status" value="1"/>
</dbReference>
<comment type="caution">
    <text evidence="7">The sequence shown here is derived from an EMBL/GenBank/DDBJ whole genome shotgun (WGS) entry which is preliminary data.</text>
</comment>
<evidence type="ECO:0000259" key="3">
    <source>
        <dbReference type="Pfam" id="PF01571"/>
    </source>
</evidence>
<dbReference type="Gene3D" id="3.10.20.440">
    <property type="entry name" value="2Fe-2S iron-sulphur cluster binding domain, sarcosine oxidase, alpha subunit, N-terminal domain"/>
    <property type="match status" value="1"/>
</dbReference>
<dbReference type="Gene3D" id="1.10.10.1100">
    <property type="entry name" value="BFD-like [2Fe-2S]-binding domain"/>
    <property type="match status" value="1"/>
</dbReference>
<evidence type="ECO:0000256" key="2">
    <source>
        <dbReference type="ARBA" id="ARBA00023002"/>
    </source>
</evidence>
<organism evidence="7 8">
    <name type="scientific">Amycolatopsis suaedae</name>
    <dbReference type="NCBI Taxonomy" id="2510978"/>
    <lineage>
        <taxon>Bacteria</taxon>
        <taxon>Bacillati</taxon>
        <taxon>Actinomycetota</taxon>
        <taxon>Actinomycetes</taxon>
        <taxon>Pseudonocardiales</taxon>
        <taxon>Pseudonocardiaceae</taxon>
        <taxon>Amycolatopsis</taxon>
    </lineage>
</organism>
<evidence type="ECO:0000259" key="6">
    <source>
        <dbReference type="Pfam" id="PF17806"/>
    </source>
</evidence>
<dbReference type="InterPro" id="IPR036188">
    <property type="entry name" value="FAD/NAD-bd_sf"/>
</dbReference>
<dbReference type="SUPFAM" id="SSF51905">
    <property type="entry name" value="FAD/NAD(P)-binding domain"/>
    <property type="match status" value="1"/>
</dbReference>
<gene>
    <name evidence="7" type="ORF">EWH70_30680</name>
</gene>
<feature type="domain" description="Aminomethyltransferase C-terminal" evidence="5">
    <location>
        <begin position="826"/>
        <end position="907"/>
    </location>
</feature>
<dbReference type="Pfam" id="PF07992">
    <property type="entry name" value="Pyr_redox_2"/>
    <property type="match status" value="1"/>
</dbReference>
<dbReference type="AlphaFoldDB" id="A0A4Q7IYK4"/>
<dbReference type="Pfam" id="PF17806">
    <property type="entry name" value="SO_alpha_A3"/>
    <property type="match status" value="1"/>
</dbReference>
<dbReference type="PANTHER" id="PTHR43757:SF2">
    <property type="entry name" value="AMINOMETHYLTRANSFERASE, MITOCHONDRIAL"/>
    <property type="match status" value="1"/>
</dbReference>
<evidence type="ECO:0000259" key="4">
    <source>
        <dbReference type="Pfam" id="PF07992"/>
    </source>
</evidence>
<evidence type="ECO:0000313" key="7">
    <source>
        <dbReference type="EMBL" id="RZQ60071.1"/>
    </source>
</evidence>
<dbReference type="Proteomes" id="UP000292003">
    <property type="component" value="Unassembled WGS sequence"/>
</dbReference>
<dbReference type="Pfam" id="PF13510">
    <property type="entry name" value="Fer2_4"/>
    <property type="match status" value="1"/>
</dbReference>
<dbReference type="GO" id="GO:0016491">
    <property type="term" value="F:oxidoreductase activity"/>
    <property type="evidence" value="ECO:0007669"/>
    <property type="project" value="UniProtKB-KW"/>
</dbReference>
<dbReference type="InterPro" id="IPR028896">
    <property type="entry name" value="GcvT/YgfZ/DmdA"/>
</dbReference>
<dbReference type="PRINTS" id="PR00368">
    <property type="entry name" value="FADPNR"/>
</dbReference>
<evidence type="ECO:0000313" key="8">
    <source>
        <dbReference type="Proteomes" id="UP000292003"/>
    </source>
</evidence>
<dbReference type="InterPro" id="IPR023753">
    <property type="entry name" value="FAD/NAD-binding_dom"/>
</dbReference>
<reference evidence="7 8" key="1">
    <citation type="submission" date="2019-02" db="EMBL/GenBank/DDBJ databases">
        <title>Draft genome sequence of Amycolatopsis sp. 8-3EHSu isolated from roots of Suaeda maritima.</title>
        <authorList>
            <person name="Duangmal K."/>
            <person name="Chantavorakit T."/>
        </authorList>
    </citation>
    <scope>NUCLEOTIDE SEQUENCE [LARGE SCALE GENOMIC DNA]</scope>
    <source>
        <strain evidence="7 8">8-3EHSu</strain>
    </source>
</reference>
<dbReference type="EMBL" id="SFCC01000019">
    <property type="protein sequence ID" value="RZQ60071.1"/>
    <property type="molecule type" value="Genomic_DNA"/>
</dbReference>
<dbReference type="InterPro" id="IPR041117">
    <property type="entry name" value="SoxA_A3"/>
</dbReference>